<dbReference type="PANTHER" id="PTHR47505:SF1">
    <property type="entry name" value="DNA UTILIZATION PROTEIN YHGH"/>
    <property type="match status" value="1"/>
</dbReference>
<dbReference type="PANTHER" id="PTHR47505">
    <property type="entry name" value="DNA UTILIZATION PROTEIN YHGH"/>
    <property type="match status" value="1"/>
</dbReference>
<reference evidence="3 6" key="1">
    <citation type="submission" date="2014-08" db="EMBL/GenBank/DDBJ databases">
        <title>Fervidobacterium pennivorans DYC genome.</title>
        <authorList>
            <person name="Wushke S."/>
        </authorList>
    </citation>
    <scope>NUCLEOTIDE SEQUENCE [LARGE SCALE GENOMIC DNA]</scope>
    <source>
        <strain evidence="3 6">DYC</strain>
    </source>
</reference>
<accession>A0A172T5C1</accession>
<gene>
    <name evidence="5" type="ORF">ENT72_05790</name>
    <name evidence="4" type="ORF">ENU12_00685</name>
    <name evidence="3" type="ORF">JM64_03605</name>
</gene>
<sequence>MVCGSQSFGKRLCKDCALVINGPPAITTQKVGPHEVHYFGFYEDKLREFILAYKFKNHHSLAKSFGEMLYKTVVVNNIPVELITYVPATKSAKKKRGYDHMRLIAIELSKKLRIPMVDALKAVRETDQLLTKDRAEAVKGKFVLRKEAKLLEGKKIILIDDVLTTGNTMLEAVRILKSAKPDNISCCVIALNKG</sequence>
<organism evidence="3 6">
    <name type="scientific">Fervidobacterium pennivorans</name>
    <dbReference type="NCBI Taxonomy" id="93466"/>
    <lineage>
        <taxon>Bacteria</taxon>
        <taxon>Thermotogati</taxon>
        <taxon>Thermotogota</taxon>
        <taxon>Thermotogae</taxon>
        <taxon>Thermotogales</taxon>
        <taxon>Fervidobacteriaceae</taxon>
        <taxon>Fervidobacterium</taxon>
    </lineage>
</organism>
<dbReference type="CDD" id="cd06223">
    <property type="entry name" value="PRTases_typeI"/>
    <property type="match status" value="1"/>
</dbReference>
<name>A0A172T5C1_FERPE</name>
<reference evidence="4" key="2">
    <citation type="journal article" date="2020" name="mSystems">
        <title>Genome- and Community-Level Interaction Insights into Carbon Utilization and Element Cycling Functions of Hydrothermarchaeota in Hydrothermal Sediment.</title>
        <authorList>
            <person name="Zhou Z."/>
            <person name="Liu Y."/>
            <person name="Xu W."/>
            <person name="Pan J."/>
            <person name="Luo Z.H."/>
            <person name="Li M."/>
        </authorList>
    </citation>
    <scope>NUCLEOTIDE SEQUENCE [LARGE SCALE GENOMIC DNA]</scope>
    <source>
        <strain evidence="5">SpSt-604</strain>
        <strain evidence="4">SpSt-640</strain>
    </source>
</reference>
<evidence type="ECO:0000313" key="6">
    <source>
        <dbReference type="Proteomes" id="UP000077096"/>
    </source>
</evidence>
<evidence type="ECO:0000256" key="1">
    <source>
        <dbReference type="ARBA" id="ARBA00008007"/>
    </source>
</evidence>
<dbReference type="EMBL" id="CP011393">
    <property type="protein sequence ID" value="ANE42229.1"/>
    <property type="molecule type" value="Genomic_DNA"/>
</dbReference>
<dbReference type="InterPro" id="IPR000836">
    <property type="entry name" value="PRTase_dom"/>
</dbReference>
<dbReference type="Proteomes" id="UP000077096">
    <property type="component" value="Chromosome"/>
</dbReference>
<evidence type="ECO:0000259" key="2">
    <source>
        <dbReference type="Pfam" id="PF00156"/>
    </source>
</evidence>
<dbReference type="KEGG" id="fng:JM64_03605"/>
<dbReference type="InterPro" id="IPR051910">
    <property type="entry name" value="ComF/GntX_DNA_util-trans"/>
</dbReference>
<comment type="similarity">
    <text evidence="1">Belongs to the ComF/GntX family.</text>
</comment>
<dbReference type="PATRIC" id="fig|93466.3.peg.777"/>
<feature type="domain" description="Phosphoribosyltransferase" evidence="2">
    <location>
        <begin position="104"/>
        <end position="190"/>
    </location>
</feature>
<dbReference type="EMBL" id="DTBH01000016">
    <property type="protein sequence ID" value="HGQ76453.1"/>
    <property type="molecule type" value="Genomic_DNA"/>
</dbReference>
<evidence type="ECO:0000313" key="5">
    <source>
        <dbReference type="EMBL" id="HGU42406.1"/>
    </source>
</evidence>
<dbReference type="EMBL" id="DSZT01000182">
    <property type="protein sequence ID" value="HGU42406.1"/>
    <property type="molecule type" value="Genomic_DNA"/>
</dbReference>
<dbReference type="OrthoDB" id="9779910at2"/>
<dbReference type="Gene3D" id="3.40.50.2020">
    <property type="match status" value="1"/>
</dbReference>
<protein>
    <submittedName>
        <fullName evidence="4">ComF family protein</fullName>
    </submittedName>
    <submittedName>
        <fullName evidence="3">ComFC protein</fullName>
    </submittedName>
</protein>
<proteinExistence type="inferred from homology"/>
<dbReference type="AlphaFoldDB" id="A0A172T5C1"/>
<dbReference type="SUPFAM" id="SSF53271">
    <property type="entry name" value="PRTase-like"/>
    <property type="match status" value="1"/>
</dbReference>
<dbReference type="Pfam" id="PF00156">
    <property type="entry name" value="Pribosyltran"/>
    <property type="match status" value="1"/>
</dbReference>
<evidence type="ECO:0000313" key="3">
    <source>
        <dbReference type="EMBL" id="ANE42229.1"/>
    </source>
</evidence>
<dbReference type="InterPro" id="IPR029057">
    <property type="entry name" value="PRTase-like"/>
</dbReference>
<evidence type="ECO:0000313" key="4">
    <source>
        <dbReference type="EMBL" id="HGQ76453.1"/>
    </source>
</evidence>